<dbReference type="Pfam" id="PF10536">
    <property type="entry name" value="PMD"/>
    <property type="match status" value="1"/>
</dbReference>
<organism evidence="3 4">
    <name type="scientific">Papaver somniferum</name>
    <name type="common">Opium poppy</name>
    <dbReference type="NCBI Taxonomy" id="3469"/>
    <lineage>
        <taxon>Eukaryota</taxon>
        <taxon>Viridiplantae</taxon>
        <taxon>Streptophyta</taxon>
        <taxon>Embryophyta</taxon>
        <taxon>Tracheophyta</taxon>
        <taxon>Spermatophyta</taxon>
        <taxon>Magnoliopsida</taxon>
        <taxon>Ranunculales</taxon>
        <taxon>Papaveraceae</taxon>
        <taxon>Papaveroideae</taxon>
        <taxon>Papaver</taxon>
    </lineage>
</organism>
<dbReference type="InterPro" id="IPR044824">
    <property type="entry name" value="MAIN-like"/>
</dbReference>
<evidence type="ECO:0000259" key="2">
    <source>
        <dbReference type="Pfam" id="PF10536"/>
    </source>
</evidence>
<dbReference type="Gramene" id="RZC63735">
    <property type="protein sequence ID" value="RZC63735"/>
    <property type="gene ID" value="C5167_025481"/>
</dbReference>
<evidence type="ECO:0000313" key="3">
    <source>
        <dbReference type="EMBL" id="RZC63735.1"/>
    </source>
</evidence>
<sequence>MFGRTLGYLNICVDFGFLEKIIDGKGKKSNQPLPEDLRTPTPRDPKHLGANKRGTKNTKDRGRDEQSRTHNQGGEDELSQGGGNEGGDDEGEKDEEDGDKDGDKDDDESEEDSDEEEEEEEQADIVVKRPRKTPKKPCARYSYIPHKDLCLPPKNPTYGTPRDGGKVLMSYKNSWDAKIFAPKDHKNVVRVLKRQKNKVWNIENECDEVRLAVFDSVLWNGIQHAHQKFDVVTVTAFAERAYPETDTFHLPFGEMAITPDDCFRITALPIMGTSVRDGYDPSMSYELLEKLVERCLGWSDKKHNVSLRDLTNSLRKVMRTKDLVAQGKLVMTEEKTKHHVTAYSLYQLGTIFFPDTSGHVVNAHYLQLLDPLDEVNKYSWGIAVLSFVQAELRKSSRIKSLYFGGLYTHVQVWVYDHFPKLQLSHAHTPWPYGKPTTGKYEFLNSLEKNKEKKVLELRETLDKLTLEDVVFHPYIIASDEDEEDVDVINFSPVTGYNVPLFHPGKVRTKNSEKNFIPKYNPAPSVDHWKNFRNYLVPVEELQDSFDEPNAADDGYMEWYEHFSHPRVIKSVQQARADKAKATAMEKEAQKIMKHTPMCGDEALILWNSVVKASAKLLKKMMAKIRSGEPMDTREQTDFYNQLTNVFNPNLVDTSQVDPSQTMTSKRSRREGEGSSRMVQQQSSRDDTPSDEGRHKAPKRKNRKVSRSGRGK</sequence>
<dbReference type="EMBL" id="CM010719">
    <property type="protein sequence ID" value="RZC63735.1"/>
    <property type="molecule type" value="Genomic_DNA"/>
</dbReference>
<name>A0A4Y7JVJ4_PAPSO</name>
<reference evidence="3 4" key="1">
    <citation type="journal article" date="2018" name="Science">
        <title>The opium poppy genome and morphinan production.</title>
        <authorList>
            <person name="Guo L."/>
            <person name="Winzer T."/>
            <person name="Yang X."/>
            <person name="Li Y."/>
            <person name="Ning Z."/>
            <person name="He Z."/>
            <person name="Teodor R."/>
            <person name="Lu Y."/>
            <person name="Bowser T.A."/>
            <person name="Graham I.A."/>
            <person name="Ye K."/>
        </authorList>
    </citation>
    <scope>NUCLEOTIDE SEQUENCE [LARGE SCALE GENOMIC DNA]</scope>
    <source>
        <strain evidence="4">cv. HN1</strain>
        <tissue evidence="3">Leaves</tissue>
    </source>
</reference>
<dbReference type="GO" id="GO:0010073">
    <property type="term" value="P:meristem maintenance"/>
    <property type="evidence" value="ECO:0007669"/>
    <property type="project" value="InterPro"/>
</dbReference>
<feature type="compositionally biased region" description="Basic residues" evidence="1">
    <location>
        <begin position="128"/>
        <end position="138"/>
    </location>
</feature>
<protein>
    <recommendedName>
        <fullName evidence="2">Aminotransferase-like plant mobile domain-containing protein</fullName>
    </recommendedName>
</protein>
<dbReference type="Proteomes" id="UP000316621">
    <property type="component" value="Chromosome 5"/>
</dbReference>
<feature type="domain" description="Aminotransferase-like plant mobile" evidence="2">
    <location>
        <begin position="230"/>
        <end position="559"/>
    </location>
</feature>
<dbReference type="PANTHER" id="PTHR46033:SF80">
    <property type="entry name" value="PROTEIN MAIN-LIKE 2-LIKE"/>
    <property type="match status" value="1"/>
</dbReference>
<feature type="region of interest" description="Disordered" evidence="1">
    <location>
        <begin position="23"/>
        <end position="138"/>
    </location>
</feature>
<dbReference type="InterPro" id="IPR019557">
    <property type="entry name" value="AminoTfrase-like_pln_mobile"/>
</dbReference>
<feature type="compositionally biased region" description="Basic residues" evidence="1">
    <location>
        <begin position="695"/>
        <end position="711"/>
    </location>
</feature>
<feature type="compositionally biased region" description="Basic and acidic residues" evidence="1">
    <location>
        <begin position="683"/>
        <end position="694"/>
    </location>
</feature>
<feature type="compositionally biased region" description="Basic and acidic residues" evidence="1">
    <location>
        <begin position="35"/>
        <end position="47"/>
    </location>
</feature>
<feature type="compositionally biased region" description="Basic and acidic residues" evidence="1">
    <location>
        <begin position="57"/>
        <end position="68"/>
    </location>
</feature>
<feature type="compositionally biased region" description="Polar residues" evidence="1">
    <location>
        <begin position="649"/>
        <end position="663"/>
    </location>
</feature>
<evidence type="ECO:0000313" key="4">
    <source>
        <dbReference type="Proteomes" id="UP000316621"/>
    </source>
</evidence>
<feature type="compositionally biased region" description="Acidic residues" evidence="1">
    <location>
        <begin position="86"/>
        <end position="123"/>
    </location>
</feature>
<proteinExistence type="predicted"/>
<feature type="region of interest" description="Disordered" evidence="1">
    <location>
        <begin position="649"/>
        <end position="711"/>
    </location>
</feature>
<dbReference type="AlphaFoldDB" id="A0A4Y7JVJ4"/>
<keyword evidence="4" id="KW-1185">Reference proteome</keyword>
<dbReference type="PANTHER" id="PTHR46033">
    <property type="entry name" value="PROTEIN MAIN-LIKE 2"/>
    <property type="match status" value="1"/>
</dbReference>
<evidence type="ECO:0000256" key="1">
    <source>
        <dbReference type="SAM" id="MobiDB-lite"/>
    </source>
</evidence>
<accession>A0A4Y7JVJ4</accession>
<gene>
    <name evidence="3" type="ORF">C5167_025481</name>
</gene>